<keyword evidence="1" id="KW-0812">Transmembrane</keyword>
<protein>
    <submittedName>
        <fullName evidence="2">Uncharacterized protein</fullName>
    </submittedName>
</protein>
<accession>X1E1M5</accession>
<organism evidence="2">
    <name type="scientific">marine sediment metagenome</name>
    <dbReference type="NCBI Taxonomy" id="412755"/>
    <lineage>
        <taxon>unclassified sequences</taxon>
        <taxon>metagenomes</taxon>
        <taxon>ecological metagenomes</taxon>
    </lineage>
</organism>
<dbReference type="AlphaFoldDB" id="X1E1M5"/>
<feature type="transmembrane region" description="Helical" evidence="1">
    <location>
        <begin position="68"/>
        <end position="92"/>
    </location>
</feature>
<feature type="non-terminal residue" evidence="2">
    <location>
        <position position="255"/>
    </location>
</feature>
<evidence type="ECO:0000313" key="2">
    <source>
        <dbReference type="EMBL" id="GAH14335.1"/>
    </source>
</evidence>
<dbReference type="EMBL" id="BART01031431">
    <property type="protein sequence ID" value="GAH14335.1"/>
    <property type="molecule type" value="Genomic_DNA"/>
</dbReference>
<proteinExistence type="predicted"/>
<reference evidence="2" key="1">
    <citation type="journal article" date="2014" name="Front. Microbiol.">
        <title>High frequency of phylogenetically diverse reductive dehalogenase-homologous genes in deep subseafloor sedimentary metagenomes.</title>
        <authorList>
            <person name="Kawai M."/>
            <person name="Futagami T."/>
            <person name="Toyoda A."/>
            <person name="Takaki Y."/>
            <person name="Nishi S."/>
            <person name="Hori S."/>
            <person name="Arai W."/>
            <person name="Tsubouchi T."/>
            <person name="Morono Y."/>
            <person name="Uchiyama I."/>
            <person name="Ito T."/>
            <person name="Fujiyama A."/>
            <person name="Inagaki F."/>
            <person name="Takami H."/>
        </authorList>
    </citation>
    <scope>NUCLEOTIDE SEQUENCE</scope>
    <source>
        <strain evidence="2">Expedition CK06-06</strain>
    </source>
</reference>
<gene>
    <name evidence="2" type="ORF">S01H4_54599</name>
</gene>
<feature type="non-terminal residue" evidence="2">
    <location>
        <position position="1"/>
    </location>
</feature>
<feature type="transmembrane region" description="Helical" evidence="1">
    <location>
        <begin position="98"/>
        <end position="122"/>
    </location>
</feature>
<keyword evidence="1" id="KW-0472">Membrane</keyword>
<feature type="transmembrane region" description="Helical" evidence="1">
    <location>
        <begin position="23"/>
        <end position="47"/>
    </location>
</feature>
<sequence length="255" mass="30331">YMISNLFIFIIATLDKLNNFQNIIQGIGLALLTILIPLAIAVLADIYQKRKDKEKEFVYLDLHVILDNVFNIKLLILSVFLIFLPMFFWDILIGSYKLITIILSSFGIILVTVIIIKVYHWIKGNIFDFRFSYLKRVKKYDDLGIVWKSIWEVAKIDFQKEKEFCKVFFSKIDHLLGLPKNSLEITSKLLNDFYNFINERSIVLLVVPENTFPKILEWHFKVWQNKYIYIKKYLNNKDKLKSYLNYSEILRVLHS</sequence>
<name>X1E1M5_9ZZZZ</name>
<evidence type="ECO:0000256" key="1">
    <source>
        <dbReference type="SAM" id="Phobius"/>
    </source>
</evidence>
<comment type="caution">
    <text evidence="2">The sequence shown here is derived from an EMBL/GenBank/DDBJ whole genome shotgun (WGS) entry which is preliminary data.</text>
</comment>
<keyword evidence="1" id="KW-1133">Transmembrane helix</keyword>